<evidence type="ECO:0000256" key="1">
    <source>
        <dbReference type="SAM" id="MobiDB-lite"/>
    </source>
</evidence>
<dbReference type="AlphaFoldDB" id="A0A3M7PMV0"/>
<feature type="non-terminal residue" evidence="3">
    <location>
        <position position="1"/>
    </location>
</feature>
<dbReference type="EMBL" id="REGN01009823">
    <property type="protein sequence ID" value="RNA00319.1"/>
    <property type="molecule type" value="Genomic_DNA"/>
</dbReference>
<dbReference type="PANTHER" id="PTHR12876:SF35">
    <property type="entry name" value="LD08718P-RELATED"/>
    <property type="match status" value="1"/>
</dbReference>
<dbReference type="Pfam" id="PF11977">
    <property type="entry name" value="RNase_Zc3h12a"/>
    <property type="match status" value="1"/>
</dbReference>
<dbReference type="InterPro" id="IPR021869">
    <property type="entry name" value="RNase_Zc3h12_NYN"/>
</dbReference>
<dbReference type="GO" id="GO:0036464">
    <property type="term" value="C:cytoplasmic ribonucleoprotein granule"/>
    <property type="evidence" value="ECO:0007669"/>
    <property type="project" value="TreeGrafter"/>
</dbReference>
<name>A0A3M7PMV0_BRAPC</name>
<evidence type="ECO:0000259" key="2">
    <source>
        <dbReference type="Pfam" id="PF11977"/>
    </source>
</evidence>
<gene>
    <name evidence="3" type="ORF">BpHYR1_025313</name>
</gene>
<comment type="caution">
    <text evidence="3">The sequence shown here is derived from an EMBL/GenBank/DDBJ whole genome shotgun (WGS) entry which is preliminary data.</text>
</comment>
<dbReference type="STRING" id="10195.A0A3M7PMV0"/>
<dbReference type="PANTHER" id="PTHR12876">
    <property type="entry name" value="N4BP1-RELATED"/>
    <property type="match status" value="1"/>
</dbReference>
<feature type="compositionally biased region" description="Acidic residues" evidence="1">
    <location>
        <begin position="74"/>
        <end position="83"/>
    </location>
</feature>
<dbReference type="GO" id="GO:0005634">
    <property type="term" value="C:nucleus"/>
    <property type="evidence" value="ECO:0007669"/>
    <property type="project" value="TreeGrafter"/>
</dbReference>
<keyword evidence="4" id="KW-1185">Reference proteome</keyword>
<reference evidence="3 4" key="1">
    <citation type="journal article" date="2018" name="Sci. Rep.">
        <title>Genomic signatures of local adaptation to the degree of environmental predictability in rotifers.</title>
        <authorList>
            <person name="Franch-Gras L."/>
            <person name="Hahn C."/>
            <person name="Garcia-Roger E.M."/>
            <person name="Carmona M.J."/>
            <person name="Serra M."/>
            <person name="Gomez A."/>
        </authorList>
    </citation>
    <scope>NUCLEOTIDE SEQUENCE [LARGE SCALE GENOMIC DNA]</scope>
    <source>
        <strain evidence="3">HYR1</strain>
    </source>
</reference>
<accession>A0A3M7PMV0</accession>
<dbReference type="InterPro" id="IPR051101">
    <property type="entry name" value="ZC3H12/N4BP1_RNase_Reg"/>
</dbReference>
<protein>
    <submittedName>
        <fullName evidence="3">Ribonuclease ZC3H12A</fullName>
    </submittedName>
</protein>
<feature type="region of interest" description="Disordered" evidence="1">
    <location>
        <begin position="68"/>
        <end position="89"/>
    </location>
</feature>
<proteinExistence type="predicted"/>
<sequence length="380" mass="43889">EHVKSLIDKSLRLGMSWEAVKETLKKFLSAYFHKKNYANIDLYRLDFGEVVDETRFFDQLVMTSIQMESRSWPDDAEPDEDTDADKKSKHQSLQEYVAASMHRLNDKANLRPIVVDGSDVALSGQPNRQLFSLGRVHTVVEYFDKRQHAVYVIVPQWRKEQLVASSDKLILSDMEQRGLVHYSPSKRVGGKRMYCDDDSFILNLAVIKNAIIVSNDNFKRFLNQRDEFKQVIEQRVLMYSFVIEQRVLMYSFVDDNFIPAEDPLGKNGPSLSNFLRFESFHNQQYMKRCPYKKKCTYGSKCKFWHPERAASQSGQQFKTAFQSVLDQSSEQRMKLEIILNQPDESSLAGQLLALKAPVFQGRVDKDASLLRLMGPAGQDK</sequence>
<dbReference type="Gene3D" id="3.40.50.11980">
    <property type="match status" value="2"/>
</dbReference>
<organism evidence="3 4">
    <name type="scientific">Brachionus plicatilis</name>
    <name type="common">Marine rotifer</name>
    <name type="synonym">Brachionus muelleri</name>
    <dbReference type="NCBI Taxonomy" id="10195"/>
    <lineage>
        <taxon>Eukaryota</taxon>
        <taxon>Metazoa</taxon>
        <taxon>Spiralia</taxon>
        <taxon>Gnathifera</taxon>
        <taxon>Rotifera</taxon>
        <taxon>Eurotatoria</taxon>
        <taxon>Monogononta</taxon>
        <taxon>Pseudotrocha</taxon>
        <taxon>Ploima</taxon>
        <taxon>Brachionidae</taxon>
        <taxon>Brachionus</taxon>
    </lineage>
</organism>
<evidence type="ECO:0000313" key="3">
    <source>
        <dbReference type="EMBL" id="RNA00319.1"/>
    </source>
</evidence>
<feature type="non-terminal residue" evidence="3">
    <location>
        <position position="380"/>
    </location>
</feature>
<dbReference type="GO" id="GO:0004521">
    <property type="term" value="F:RNA endonuclease activity"/>
    <property type="evidence" value="ECO:0007669"/>
    <property type="project" value="TreeGrafter"/>
</dbReference>
<feature type="domain" description="RNase NYN" evidence="2">
    <location>
        <begin position="110"/>
        <end position="242"/>
    </location>
</feature>
<dbReference type="GO" id="GO:0003729">
    <property type="term" value="F:mRNA binding"/>
    <property type="evidence" value="ECO:0007669"/>
    <property type="project" value="TreeGrafter"/>
</dbReference>
<evidence type="ECO:0000313" key="4">
    <source>
        <dbReference type="Proteomes" id="UP000276133"/>
    </source>
</evidence>
<dbReference type="OrthoDB" id="392925at2759"/>
<dbReference type="Proteomes" id="UP000276133">
    <property type="component" value="Unassembled WGS sequence"/>
</dbReference>